<name>A0A4Q9LPM0_9MICR</name>
<evidence type="ECO:0000313" key="2">
    <source>
        <dbReference type="Proteomes" id="UP000292282"/>
    </source>
</evidence>
<dbReference type="Proteomes" id="UP000292282">
    <property type="component" value="Unassembled WGS sequence"/>
</dbReference>
<keyword evidence="2" id="KW-1185">Reference proteome</keyword>
<dbReference type="AlphaFoldDB" id="A0A4Q9LPM0"/>
<dbReference type="EMBL" id="PITK01001871">
    <property type="protein sequence ID" value="TBU10294.1"/>
    <property type="molecule type" value="Genomic_DNA"/>
</dbReference>
<reference evidence="1 2" key="1">
    <citation type="submission" date="2017-12" db="EMBL/GenBank/DDBJ databases">
        <authorList>
            <person name="Pombert J.-F."/>
            <person name="Haag K.L."/>
            <person name="Ebert D."/>
        </authorList>
    </citation>
    <scope>NUCLEOTIDE SEQUENCE [LARGE SCALE GENOMIC DNA]</scope>
    <source>
        <strain evidence="1">IL-G-3</strain>
    </source>
</reference>
<evidence type="ECO:0000313" key="1">
    <source>
        <dbReference type="EMBL" id="TBU10294.1"/>
    </source>
</evidence>
<organism evidence="1 2">
    <name type="scientific">Hamiltosporidium tvaerminnensis</name>
    <dbReference type="NCBI Taxonomy" id="1176355"/>
    <lineage>
        <taxon>Eukaryota</taxon>
        <taxon>Fungi</taxon>
        <taxon>Fungi incertae sedis</taxon>
        <taxon>Microsporidia</taxon>
        <taxon>Dubosqiidae</taxon>
        <taxon>Hamiltosporidium</taxon>
    </lineage>
</organism>
<proteinExistence type="predicted"/>
<gene>
    <name evidence="1" type="ORF">CWI38_1871p0010</name>
</gene>
<dbReference type="VEuPathDB" id="MicrosporidiaDB:CWI38_1871p0010"/>
<protein>
    <submittedName>
        <fullName evidence="1">Uncharacterized protein</fullName>
    </submittedName>
</protein>
<accession>A0A4Q9LPM0</accession>
<comment type="caution">
    <text evidence="1">The sequence shown here is derived from an EMBL/GenBank/DDBJ whole genome shotgun (WGS) entry which is preliminary data.</text>
</comment>
<sequence>MQYLYYLISIKIIFHVINLCNVFCSIQQMNGDSNFFNEYNKNVVLSHNTKKNDHSDMTFDSSRTKEDINREFDDIKLKICGECCDIYQNPRIYNKCFGEEKCIACNKTERVCLKHLLVFHSPKTELLFKHEAAKSSKKESKASDDMPFVYNITFRSDSEMYLFISYFLNKSQKLKDLLKKNPNMPITFEELKLLNPSLLNALIEIIRIIQIENFDFVIYEKELTFKHMNVNKILNNNLLSTELYVNIIVSSFEEFDLCKFREILNEISYFLYEIESDWMDWCKEEPMIRKKIENFLNHIDSNIVTDFFLKIRTFIHSIHYDIFLSNRKQERLVEKYILLSSLMACESIYIRNHHNYDSLTNQDCQLDIKNNKLDLAKKLNEIMFRIISCVTYDTSYYISFNLLAYILNDLTDIIYKEQNEELRKACKIIKDFHLMFFFLPRIFIKKFTNVTGIIIYMIIIAHRENTFKFGFKDYFNDNFCSLSLKDCYDLVIAGYISFLTNCKLLVHIKQTDSDNIKFKYKIALKILNDKIKNANIIILKNTKYIKIYKDTSREVFRSIKEYINSNFQCIRSRNIGM</sequence>